<proteinExistence type="predicted"/>
<name>A0ACC0MN22_RHOML</name>
<evidence type="ECO:0000313" key="1">
    <source>
        <dbReference type="EMBL" id="KAI8542407.1"/>
    </source>
</evidence>
<protein>
    <submittedName>
        <fullName evidence="1">Uncharacterized protein</fullName>
    </submittedName>
</protein>
<dbReference type="Proteomes" id="UP001062846">
    <property type="component" value="Chromosome 8"/>
</dbReference>
<sequence length="79" mass="9236">MPLIPALGPFDFFYRIFGRLGSVVGWPETARRGRQYDFPPRLWGTHINSSKISRGLLIFRNKPSYSTKKKYLIVFWNTA</sequence>
<reference evidence="1" key="1">
    <citation type="submission" date="2022-02" db="EMBL/GenBank/DDBJ databases">
        <title>Plant Genome Project.</title>
        <authorList>
            <person name="Zhang R.-G."/>
        </authorList>
    </citation>
    <scope>NUCLEOTIDE SEQUENCE</scope>
    <source>
        <strain evidence="1">AT1</strain>
    </source>
</reference>
<keyword evidence="2" id="KW-1185">Reference proteome</keyword>
<organism evidence="1 2">
    <name type="scientific">Rhododendron molle</name>
    <name type="common">Chinese azalea</name>
    <name type="synonym">Azalea mollis</name>
    <dbReference type="NCBI Taxonomy" id="49168"/>
    <lineage>
        <taxon>Eukaryota</taxon>
        <taxon>Viridiplantae</taxon>
        <taxon>Streptophyta</taxon>
        <taxon>Embryophyta</taxon>
        <taxon>Tracheophyta</taxon>
        <taxon>Spermatophyta</taxon>
        <taxon>Magnoliopsida</taxon>
        <taxon>eudicotyledons</taxon>
        <taxon>Gunneridae</taxon>
        <taxon>Pentapetalae</taxon>
        <taxon>asterids</taxon>
        <taxon>Ericales</taxon>
        <taxon>Ericaceae</taxon>
        <taxon>Ericoideae</taxon>
        <taxon>Rhodoreae</taxon>
        <taxon>Rhododendron</taxon>
    </lineage>
</organism>
<comment type="caution">
    <text evidence="1">The sequence shown here is derived from an EMBL/GenBank/DDBJ whole genome shotgun (WGS) entry which is preliminary data.</text>
</comment>
<accession>A0ACC0MN22</accession>
<evidence type="ECO:0000313" key="2">
    <source>
        <dbReference type="Proteomes" id="UP001062846"/>
    </source>
</evidence>
<gene>
    <name evidence="1" type="ORF">RHMOL_Rhmol08G0136600</name>
</gene>
<dbReference type="EMBL" id="CM046395">
    <property type="protein sequence ID" value="KAI8542407.1"/>
    <property type="molecule type" value="Genomic_DNA"/>
</dbReference>